<protein>
    <submittedName>
        <fullName evidence="1">Uncharacterized protein</fullName>
    </submittedName>
</protein>
<evidence type="ECO:0000313" key="1">
    <source>
        <dbReference type="EMBL" id="SVC01188.1"/>
    </source>
</evidence>
<proteinExistence type="predicted"/>
<dbReference type="EMBL" id="UINC01068507">
    <property type="protein sequence ID" value="SVC01188.1"/>
    <property type="molecule type" value="Genomic_DNA"/>
</dbReference>
<dbReference type="AlphaFoldDB" id="A0A382INP9"/>
<accession>A0A382INP9</accession>
<organism evidence="1">
    <name type="scientific">marine metagenome</name>
    <dbReference type="NCBI Taxonomy" id="408172"/>
    <lineage>
        <taxon>unclassified sequences</taxon>
        <taxon>metagenomes</taxon>
        <taxon>ecological metagenomes</taxon>
    </lineage>
</organism>
<sequence>MLVREIFNHLDEKQIWGRRGQAVVRKFRCTTGRRQGRIVAKIAQCFAAPN</sequence>
<gene>
    <name evidence="1" type="ORF">METZ01_LOCUS254042</name>
</gene>
<feature type="non-terminal residue" evidence="1">
    <location>
        <position position="50"/>
    </location>
</feature>
<reference evidence="1" key="1">
    <citation type="submission" date="2018-05" db="EMBL/GenBank/DDBJ databases">
        <authorList>
            <person name="Lanie J.A."/>
            <person name="Ng W.-L."/>
            <person name="Kazmierczak K.M."/>
            <person name="Andrzejewski T.M."/>
            <person name="Davidsen T.M."/>
            <person name="Wayne K.J."/>
            <person name="Tettelin H."/>
            <person name="Glass J.I."/>
            <person name="Rusch D."/>
            <person name="Podicherti R."/>
            <person name="Tsui H.-C.T."/>
            <person name="Winkler M.E."/>
        </authorList>
    </citation>
    <scope>NUCLEOTIDE SEQUENCE</scope>
</reference>
<name>A0A382INP9_9ZZZZ</name>